<keyword evidence="2" id="KW-1185">Reference proteome</keyword>
<dbReference type="AlphaFoldDB" id="A0A4R9AEH9"/>
<reference evidence="1 2" key="1">
    <citation type="submission" date="2019-03" db="EMBL/GenBank/DDBJ databases">
        <title>Genomics of glacier-inhabiting Cryobacterium strains.</title>
        <authorList>
            <person name="Liu Q."/>
            <person name="Xin Y.-H."/>
        </authorList>
    </citation>
    <scope>NUCLEOTIDE SEQUENCE [LARGE SCALE GENOMIC DNA]</scope>
    <source>
        <strain evidence="1 2">Sr39</strain>
    </source>
</reference>
<accession>A0A4R9AEH9</accession>
<dbReference type="Proteomes" id="UP000298170">
    <property type="component" value="Unassembled WGS sequence"/>
</dbReference>
<evidence type="ECO:0000313" key="1">
    <source>
        <dbReference type="EMBL" id="TFD58935.1"/>
    </source>
</evidence>
<protein>
    <submittedName>
        <fullName evidence="1">Uncharacterized protein</fullName>
    </submittedName>
</protein>
<dbReference type="RefSeq" id="WP_134515310.1">
    <property type="nucleotide sequence ID" value="NZ_SOHJ01000011.1"/>
</dbReference>
<comment type="caution">
    <text evidence="1">The sequence shown here is derived from an EMBL/GenBank/DDBJ whole genome shotgun (WGS) entry which is preliminary data.</text>
</comment>
<gene>
    <name evidence="1" type="ORF">E3T39_11250</name>
</gene>
<dbReference type="OrthoDB" id="182039at2"/>
<evidence type="ECO:0000313" key="2">
    <source>
        <dbReference type="Proteomes" id="UP000298170"/>
    </source>
</evidence>
<sequence>MRARKADAVCSVANSGRAYHGRSDNGRVGKLGVNMRPQNLVVEQLAQPDGSLVGRLFGAEPGGDPPFDLLVFRVCDSVAV</sequence>
<dbReference type="EMBL" id="SOHJ01000011">
    <property type="protein sequence ID" value="TFD58935.1"/>
    <property type="molecule type" value="Genomic_DNA"/>
</dbReference>
<proteinExistence type="predicted"/>
<organism evidence="1 2">
    <name type="scientific">Cryobacterium suzukii</name>
    <dbReference type="NCBI Taxonomy" id="1259198"/>
    <lineage>
        <taxon>Bacteria</taxon>
        <taxon>Bacillati</taxon>
        <taxon>Actinomycetota</taxon>
        <taxon>Actinomycetes</taxon>
        <taxon>Micrococcales</taxon>
        <taxon>Microbacteriaceae</taxon>
        <taxon>Cryobacterium</taxon>
    </lineage>
</organism>
<name>A0A4R9AEH9_9MICO</name>